<accession>H8I6I7</accession>
<dbReference type="HOGENOM" id="CLU_749276_0_0_2"/>
<proteinExistence type="predicted"/>
<organism evidence="2 3">
    <name type="scientific">Methanocella conradii (strain DSM 24694 / JCM 17849 / CGMCC 1.5162 / HZ254)</name>
    <dbReference type="NCBI Taxonomy" id="1041930"/>
    <lineage>
        <taxon>Archaea</taxon>
        <taxon>Methanobacteriati</taxon>
        <taxon>Methanobacteriota</taxon>
        <taxon>Stenosarchaea group</taxon>
        <taxon>Methanomicrobia</taxon>
        <taxon>Methanocellales</taxon>
        <taxon>Methanocellaceae</taxon>
        <taxon>Methanocella</taxon>
    </lineage>
</organism>
<gene>
    <name evidence="2" type="ordered locus">Mtc_0106</name>
</gene>
<dbReference type="RefSeq" id="WP_014404718.1">
    <property type="nucleotide sequence ID" value="NC_017034.1"/>
</dbReference>
<evidence type="ECO:0000313" key="3">
    <source>
        <dbReference type="Proteomes" id="UP000005233"/>
    </source>
</evidence>
<feature type="compositionally biased region" description="Pro residues" evidence="1">
    <location>
        <begin position="112"/>
        <end position="130"/>
    </location>
</feature>
<dbReference type="STRING" id="1041930.Mtc_0106"/>
<sequence>MELPHGVLVKSFKGPTQLAGMNSSFMKEAFTGFMRVSIVKGSFAEGVIVYEGGKPVIAYTSDGKNDRPDEEQKGISQLTENEDSVIELFSLTETQVRLILDFSKDLMIRRQPAPPPKPPVETPRPMPVQKPKPQEKPVDLPQVRGTFVRSESFTSLRSYIDSRKDETGHATIAMQDGAVWAEYHLLFLHGKLVAAYSSSPKEKAGTALLNNIIYSGGVAEFYRVEDAIINSILRMYPNVAITSEKAQASDATPKAEPRPMQVLRPEQIARPDPAMYGPTIKPPGKLEPAAPKAANALSEKADRHVYSVEGGMGTPAPAPRSTGTLKGDMDDDADFVKKVEKEFMGNVDDLLNRLDLSHLKVVPDKKKRI</sequence>
<feature type="region of interest" description="Disordered" evidence="1">
    <location>
        <begin position="109"/>
        <end position="139"/>
    </location>
</feature>
<protein>
    <submittedName>
        <fullName evidence="2">Uncharacterized protein</fullName>
    </submittedName>
</protein>
<reference evidence="2 3" key="1">
    <citation type="journal article" date="2012" name="J. Bacteriol.">
        <title>Complete genome sequence of a thermophilic methanogen, Methanocella conradii HZ254, isolated from Chinese rice field soil.</title>
        <authorList>
            <person name="Lu Z."/>
            <person name="Lu Y."/>
        </authorList>
    </citation>
    <scope>NUCLEOTIDE SEQUENCE [LARGE SCALE GENOMIC DNA]</scope>
    <source>
        <strain evidence="3">DSM 24694 / JCM 17849 / CGMCC 1.5162 / HZ254</strain>
    </source>
</reference>
<feature type="region of interest" description="Disordered" evidence="1">
    <location>
        <begin position="308"/>
        <end position="328"/>
    </location>
</feature>
<dbReference type="KEGG" id="mez:Mtc_0106"/>
<keyword evidence="3" id="KW-1185">Reference proteome</keyword>
<dbReference type="AlphaFoldDB" id="H8I6I7"/>
<evidence type="ECO:0000256" key="1">
    <source>
        <dbReference type="SAM" id="MobiDB-lite"/>
    </source>
</evidence>
<dbReference type="GeneID" id="11970865"/>
<name>H8I6I7_METCZ</name>
<dbReference type="Proteomes" id="UP000005233">
    <property type="component" value="Chromosome"/>
</dbReference>
<evidence type="ECO:0000313" key="2">
    <source>
        <dbReference type="EMBL" id="AFC98879.1"/>
    </source>
</evidence>
<dbReference type="eggNOG" id="arCOG06658">
    <property type="taxonomic scope" value="Archaea"/>
</dbReference>
<dbReference type="EMBL" id="CP003243">
    <property type="protein sequence ID" value="AFC98879.1"/>
    <property type="molecule type" value="Genomic_DNA"/>
</dbReference>